<feature type="compositionally biased region" description="Basic residues" evidence="1">
    <location>
        <begin position="402"/>
        <end position="416"/>
    </location>
</feature>
<sequence length="449" mass="51709">MRKLPRKTHDDDDEGISYYDRKLCRELIFLEKLPIPEGLVHDVEIFGLPVPKWPYWKNSEFTVKDKASEWVYRQREPRTQDAGRVAPEPNSQLLPRLLQEEALTPTIVPEGTSTSPVIIPSVAETIPRQRETTPVDLYEMLIFEDSPPLEPTTVSVNSEAEIKELPLAPRNEIPSNTQSPKPPTQEPEASNNDKMDMEEDARTVEGNPREDSSYEPQAMDPPSQNNPFSKFWETDFKSPIPPPSAPCSLLRITGTGDASLVDFRAFLYRTLLWMKTTKEITIARIVRMVVNQEVQFWLKVYDQEQAGWVVRAYHRMTTEKGERLKIGLVSLNKWRETVDITGDTQWCLPSPLHPHMSTPEDPEGPPPRKRRTLENRLQDQASPRASLMERLGEKPTASGSNRQRRNKGRGGARKKWFLNQHGPLHTEDPTGWETWDGYQWLQDYEYSMQ</sequence>
<reference evidence="2 3" key="1">
    <citation type="submission" date="2024-01" db="EMBL/GenBank/DDBJ databases">
        <title>A draft genome for the cacao thread blight pathogen Marasmiellus scandens.</title>
        <authorList>
            <person name="Baruah I.K."/>
            <person name="Leung J."/>
            <person name="Bukari Y."/>
            <person name="Amoako-Attah I."/>
            <person name="Meinhardt L.W."/>
            <person name="Bailey B.A."/>
            <person name="Cohen S.P."/>
        </authorList>
    </citation>
    <scope>NUCLEOTIDE SEQUENCE [LARGE SCALE GENOMIC DNA]</scope>
    <source>
        <strain evidence="2 3">GH-19</strain>
    </source>
</reference>
<accession>A0ABR1JML2</accession>
<evidence type="ECO:0000313" key="2">
    <source>
        <dbReference type="EMBL" id="KAK7464185.1"/>
    </source>
</evidence>
<protein>
    <submittedName>
        <fullName evidence="2">Uncharacterized protein</fullName>
    </submittedName>
</protein>
<evidence type="ECO:0000256" key="1">
    <source>
        <dbReference type="SAM" id="MobiDB-lite"/>
    </source>
</evidence>
<keyword evidence="3" id="KW-1185">Reference proteome</keyword>
<evidence type="ECO:0000313" key="3">
    <source>
        <dbReference type="Proteomes" id="UP001498398"/>
    </source>
</evidence>
<organism evidence="2 3">
    <name type="scientific">Marasmiellus scandens</name>
    <dbReference type="NCBI Taxonomy" id="2682957"/>
    <lineage>
        <taxon>Eukaryota</taxon>
        <taxon>Fungi</taxon>
        <taxon>Dikarya</taxon>
        <taxon>Basidiomycota</taxon>
        <taxon>Agaricomycotina</taxon>
        <taxon>Agaricomycetes</taxon>
        <taxon>Agaricomycetidae</taxon>
        <taxon>Agaricales</taxon>
        <taxon>Marasmiineae</taxon>
        <taxon>Omphalotaceae</taxon>
        <taxon>Marasmiellus</taxon>
    </lineage>
</organism>
<feature type="region of interest" description="Disordered" evidence="1">
    <location>
        <begin position="164"/>
        <end position="235"/>
    </location>
</feature>
<name>A0ABR1JML2_9AGAR</name>
<comment type="caution">
    <text evidence="2">The sequence shown here is derived from an EMBL/GenBank/DDBJ whole genome shotgun (WGS) entry which is preliminary data.</text>
</comment>
<dbReference type="Proteomes" id="UP001498398">
    <property type="component" value="Unassembled WGS sequence"/>
</dbReference>
<proteinExistence type="predicted"/>
<feature type="region of interest" description="Disordered" evidence="1">
    <location>
        <begin position="349"/>
        <end position="422"/>
    </location>
</feature>
<feature type="compositionally biased region" description="Basic and acidic residues" evidence="1">
    <location>
        <begin position="191"/>
        <end position="212"/>
    </location>
</feature>
<gene>
    <name evidence="2" type="ORF">VKT23_006351</name>
</gene>
<dbReference type="EMBL" id="JBANRG010000008">
    <property type="protein sequence ID" value="KAK7464185.1"/>
    <property type="molecule type" value="Genomic_DNA"/>
</dbReference>